<dbReference type="InterPro" id="IPR015421">
    <property type="entry name" value="PyrdxlP-dep_Trfase_major"/>
</dbReference>
<dbReference type="InterPro" id="IPR015422">
    <property type="entry name" value="PyrdxlP-dep_Trfase_small"/>
</dbReference>
<dbReference type="SUPFAM" id="SSF53383">
    <property type="entry name" value="PLP-dependent transferases"/>
    <property type="match status" value="1"/>
</dbReference>
<evidence type="ECO:0000256" key="1">
    <source>
        <dbReference type="ARBA" id="ARBA00022898"/>
    </source>
</evidence>
<evidence type="ECO:0000313" key="4">
    <source>
        <dbReference type="Proteomes" id="UP001281410"/>
    </source>
</evidence>
<dbReference type="InterPro" id="IPR015424">
    <property type="entry name" value="PyrdxlP-dep_Trfase"/>
</dbReference>
<dbReference type="GO" id="GO:0006520">
    <property type="term" value="P:amino acid metabolic process"/>
    <property type="evidence" value="ECO:0007669"/>
    <property type="project" value="TreeGrafter"/>
</dbReference>
<sequence length="136" mass="15290">MSRVHIVYGLSKDLCLPGFRVGVIYSYNESVLAAAKKFTRFASISALTQRLLISMLSDTKFTQECIETNRKRIKKIEKGELELWDNIAKINVTPGSACHCIEPGWFRCCFTTLAQEDIPVVIERIRKVAETSTSSG</sequence>
<organism evidence="3 4">
    <name type="scientific">Dipteronia sinensis</name>
    <dbReference type="NCBI Taxonomy" id="43782"/>
    <lineage>
        <taxon>Eukaryota</taxon>
        <taxon>Viridiplantae</taxon>
        <taxon>Streptophyta</taxon>
        <taxon>Embryophyta</taxon>
        <taxon>Tracheophyta</taxon>
        <taxon>Spermatophyta</taxon>
        <taxon>Magnoliopsida</taxon>
        <taxon>eudicotyledons</taxon>
        <taxon>Gunneridae</taxon>
        <taxon>Pentapetalae</taxon>
        <taxon>rosids</taxon>
        <taxon>malvids</taxon>
        <taxon>Sapindales</taxon>
        <taxon>Sapindaceae</taxon>
        <taxon>Hippocastanoideae</taxon>
        <taxon>Acereae</taxon>
        <taxon>Dipteronia</taxon>
    </lineage>
</organism>
<feature type="domain" description="Aminotransferase class I/classII large" evidence="2">
    <location>
        <begin position="4"/>
        <end position="75"/>
    </location>
</feature>
<comment type="caution">
    <text evidence="3">The sequence shown here is derived from an EMBL/GenBank/DDBJ whole genome shotgun (WGS) entry which is preliminary data.</text>
</comment>
<protein>
    <recommendedName>
        <fullName evidence="2">Aminotransferase class I/classII large domain-containing protein</fullName>
    </recommendedName>
</protein>
<dbReference type="PANTHER" id="PTHR43795:SF46">
    <property type="entry name" value="AMINOTRANSFERASE ACS12-RELATED"/>
    <property type="match status" value="1"/>
</dbReference>
<keyword evidence="1" id="KW-0663">Pyridoxal phosphate</keyword>
<keyword evidence="4" id="KW-1185">Reference proteome</keyword>
<dbReference type="Proteomes" id="UP001281410">
    <property type="component" value="Unassembled WGS sequence"/>
</dbReference>
<dbReference type="InterPro" id="IPR050478">
    <property type="entry name" value="Ethylene_sulfur-biosynth"/>
</dbReference>
<dbReference type="GO" id="GO:0004069">
    <property type="term" value="F:L-aspartate:2-oxoglutarate aminotransferase activity"/>
    <property type="evidence" value="ECO:0007669"/>
    <property type="project" value="TreeGrafter"/>
</dbReference>
<dbReference type="PANTHER" id="PTHR43795">
    <property type="entry name" value="BIFUNCTIONAL ASPARTATE AMINOTRANSFERASE AND GLUTAMATE/ASPARTATE-PREPHENATE AMINOTRANSFERASE-RELATED"/>
    <property type="match status" value="1"/>
</dbReference>
<reference evidence="3" key="1">
    <citation type="journal article" date="2023" name="Plant J.">
        <title>Genome sequences and population genomics provide insights into the demographic history, inbreeding, and mutation load of two 'living fossil' tree species of Dipteronia.</title>
        <authorList>
            <person name="Feng Y."/>
            <person name="Comes H.P."/>
            <person name="Chen J."/>
            <person name="Zhu S."/>
            <person name="Lu R."/>
            <person name="Zhang X."/>
            <person name="Li P."/>
            <person name="Qiu J."/>
            <person name="Olsen K.M."/>
            <person name="Qiu Y."/>
        </authorList>
    </citation>
    <scope>NUCLEOTIDE SEQUENCE</scope>
    <source>
        <strain evidence="3">NBL</strain>
    </source>
</reference>
<proteinExistence type="predicted"/>
<evidence type="ECO:0000313" key="3">
    <source>
        <dbReference type="EMBL" id="KAK3220909.1"/>
    </source>
</evidence>
<dbReference type="Gene3D" id="3.40.640.10">
    <property type="entry name" value="Type I PLP-dependent aspartate aminotransferase-like (Major domain)"/>
    <property type="match status" value="1"/>
</dbReference>
<dbReference type="Pfam" id="PF00155">
    <property type="entry name" value="Aminotran_1_2"/>
    <property type="match status" value="1"/>
</dbReference>
<dbReference type="InterPro" id="IPR004839">
    <property type="entry name" value="Aminotransferase_I/II_large"/>
</dbReference>
<dbReference type="EMBL" id="JANJYJ010000004">
    <property type="protein sequence ID" value="KAK3220909.1"/>
    <property type="molecule type" value="Genomic_DNA"/>
</dbReference>
<dbReference type="PRINTS" id="PR00753">
    <property type="entry name" value="ACCSYNTHASE"/>
</dbReference>
<dbReference type="GO" id="GO:0008793">
    <property type="term" value="F:aromatic-amino-acid transaminase activity"/>
    <property type="evidence" value="ECO:0007669"/>
    <property type="project" value="TreeGrafter"/>
</dbReference>
<name>A0AAE0ANW3_9ROSI</name>
<dbReference type="AlphaFoldDB" id="A0AAE0ANW3"/>
<accession>A0AAE0ANW3</accession>
<evidence type="ECO:0000259" key="2">
    <source>
        <dbReference type="Pfam" id="PF00155"/>
    </source>
</evidence>
<dbReference type="GO" id="GO:0030170">
    <property type="term" value="F:pyridoxal phosphate binding"/>
    <property type="evidence" value="ECO:0007669"/>
    <property type="project" value="InterPro"/>
</dbReference>
<dbReference type="Gene3D" id="3.90.1150.10">
    <property type="entry name" value="Aspartate Aminotransferase, domain 1"/>
    <property type="match status" value="1"/>
</dbReference>
<gene>
    <name evidence="3" type="ORF">Dsin_014879</name>
</gene>